<accession>A0A1S3L2A4</accession>
<dbReference type="Proteomes" id="UP001652741">
    <property type="component" value="Chromosome ssa11"/>
</dbReference>
<dbReference type="AlphaFoldDB" id="A0A1S3L2A4"/>
<sequence>MEENTLIILRKDVLRSATKAFSWKRFNLRGSMRTFDMICGLSALVALDEITHQEIRARLEKLKAATTLEAASEVTEEVFNSASAGGPQPCPDMGGKGRRVVCCKGLFGGLVVMWTRM</sequence>
<evidence type="ECO:0000313" key="1">
    <source>
        <dbReference type="Proteomes" id="UP001652741"/>
    </source>
</evidence>
<dbReference type="RefSeq" id="XP_013985092.1">
    <property type="nucleotide sequence ID" value="XM_014129617.2"/>
</dbReference>
<organism evidence="1 2">
    <name type="scientific">Salmo salar</name>
    <name type="common">Atlantic salmon</name>
    <dbReference type="NCBI Taxonomy" id="8030"/>
    <lineage>
        <taxon>Eukaryota</taxon>
        <taxon>Metazoa</taxon>
        <taxon>Chordata</taxon>
        <taxon>Craniata</taxon>
        <taxon>Vertebrata</taxon>
        <taxon>Euteleostomi</taxon>
        <taxon>Actinopterygii</taxon>
        <taxon>Neopterygii</taxon>
        <taxon>Teleostei</taxon>
        <taxon>Protacanthopterygii</taxon>
        <taxon>Salmoniformes</taxon>
        <taxon>Salmonidae</taxon>
        <taxon>Salmoninae</taxon>
        <taxon>Salmo</taxon>
    </lineage>
</organism>
<evidence type="ECO:0000313" key="2">
    <source>
        <dbReference type="RefSeq" id="XP_013985092.1"/>
    </source>
</evidence>
<reference evidence="2" key="1">
    <citation type="submission" date="2025-08" db="UniProtKB">
        <authorList>
            <consortium name="RefSeq"/>
        </authorList>
    </citation>
    <scope>IDENTIFICATION</scope>
</reference>
<proteinExistence type="predicted"/>
<name>A0A1S3L2A4_SALSA</name>
<protein>
    <submittedName>
        <fullName evidence="2">Uncharacterized protein isoform X3</fullName>
    </submittedName>
</protein>
<dbReference type="GeneID" id="106563769"/>
<keyword evidence="1" id="KW-1185">Reference proteome</keyword>
<gene>
    <name evidence="2" type="primary">LOC106563769</name>
</gene>